<name>A0A1Y1CQ33_9BACT</name>
<reference evidence="2 3" key="1">
    <citation type="journal article" date="2018" name="Mar. Genomics">
        <title>Complete genome sequence of Marinifilaceae bacterium strain SPP2, isolated from the Antarctic marine sediment.</title>
        <authorList>
            <person name="Watanabe M."/>
            <person name="Kojima H."/>
            <person name="Fukui M."/>
        </authorList>
    </citation>
    <scope>NUCLEOTIDE SEQUENCE [LARGE SCALE GENOMIC DNA]</scope>
    <source>
        <strain evidence="2 3">SPP2</strain>
    </source>
</reference>
<dbReference type="EMBL" id="AP018042">
    <property type="protein sequence ID" value="BAX82083.1"/>
    <property type="molecule type" value="Genomic_DNA"/>
</dbReference>
<gene>
    <name evidence="2" type="ORF">ALGA_3791</name>
</gene>
<dbReference type="KEGG" id="mbas:ALGA_3791"/>
<dbReference type="InterPro" id="IPR005358">
    <property type="entry name" value="Puta_zinc/iron-chelating_dom"/>
</dbReference>
<accession>A0A1Y1CQ33</accession>
<dbReference type="Pfam" id="PF03692">
    <property type="entry name" value="CxxCxxCC"/>
    <property type="match status" value="1"/>
</dbReference>
<evidence type="ECO:0000313" key="2">
    <source>
        <dbReference type="EMBL" id="BAX82083.1"/>
    </source>
</evidence>
<dbReference type="Proteomes" id="UP000218267">
    <property type="component" value="Chromosome"/>
</dbReference>
<dbReference type="AlphaFoldDB" id="A0A1Y1CQ33"/>
<protein>
    <recommendedName>
        <fullName evidence="4">Zinc/iron-chelating domain-containing protein</fullName>
    </recommendedName>
</protein>
<evidence type="ECO:0000313" key="3">
    <source>
        <dbReference type="Proteomes" id="UP000218267"/>
    </source>
</evidence>
<organism evidence="2 3">
    <name type="scientific">Labilibaculum antarcticum</name>
    <dbReference type="NCBI Taxonomy" id="1717717"/>
    <lineage>
        <taxon>Bacteria</taxon>
        <taxon>Pseudomonadati</taxon>
        <taxon>Bacteroidota</taxon>
        <taxon>Bacteroidia</taxon>
        <taxon>Marinilabiliales</taxon>
        <taxon>Marinifilaceae</taxon>
        <taxon>Labilibaculum</taxon>
    </lineage>
</organism>
<dbReference type="OrthoDB" id="9810361at2"/>
<evidence type="ECO:0008006" key="4">
    <source>
        <dbReference type="Google" id="ProtNLM"/>
    </source>
</evidence>
<feature type="coiled-coil region" evidence="1">
    <location>
        <begin position="2"/>
        <end position="32"/>
    </location>
</feature>
<sequence>MNDKAQNELGKYRELRNEVSELSDQLAKLHKDEMACKKGCSECCMHFSVLPVEYFSILQELKANPPQQHLELDEEADDCNFLIDDLCQIYEARPFICRTHGLPLLFMSLDGNDWELSTCPLNFTDFDEFHSENTYPQDTYNSKLFLINQEFVKNYEAEKFGDFDMISINRLVTDLKK</sequence>
<proteinExistence type="predicted"/>
<dbReference type="RefSeq" id="WP_096432082.1">
    <property type="nucleotide sequence ID" value="NZ_AP018042.1"/>
</dbReference>
<keyword evidence="3" id="KW-1185">Reference proteome</keyword>
<keyword evidence="1" id="KW-0175">Coiled coil</keyword>
<evidence type="ECO:0000256" key="1">
    <source>
        <dbReference type="SAM" id="Coils"/>
    </source>
</evidence>
<reference evidence="3" key="2">
    <citation type="journal article" date="2020" name="Antonie Van Leeuwenhoek">
        <title>Labilibaculum antarcticum sp. nov., a novel facultative anaerobic, psychrotorelant bacterium isolated from marine sediment of Antarctica.</title>
        <authorList>
            <person name="Watanabe M."/>
            <person name="Kojima H."/>
            <person name="Fukui M."/>
        </authorList>
    </citation>
    <scope>NUCLEOTIDE SEQUENCE [LARGE SCALE GENOMIC DNA]</scope>
    <source>
        <strain evidence="3">SPP2</strain>
    </source>
</reference>